<evidence type="ECO:0000313" key="2">
    <source>
        <dbReference type="EMBL" id="OXR41766.1"/>
    </source>
</evidence>
<dbReference type="InterPro" id="IPR015286">
    <property type="entry name" value="Porin_fam_mycobact-type"/>
</dbReference>
<name>A0A231GYT4_9NOCA</name>
<sequence>MNTNRANGRRWGARIAGIGAVAATALGLFSTGAADAATFVALPGGELSKTLSDGTVVHVRLDGESANIDPSLGAPPVHRNAWVSGNAHVELSGDTTAVGGSIYPGYTVGCQVDMSGGGVDGGPSASMDWTDGENAKPDAGGNVGGNLTLGPGQAKSFYVLDIEEKGDFGQDVHKSRNKFQGDSGSVAWSDETIGLTGCGGSAQARAFVSVEVETDNVISWVTLWGKPFSLG</sequence>
<dbReference type="EMBL" id="NGAF01000017">
    <property type="protein sequence ID" value="OXR41766.1"/>
    <property type="molecule type" value="Genomic_DNA"/>
</dbReference>
<accession>A0A231GYT4</accession>
<feature type="chain" id="PRO_5011264474" description="Porin MspA" evidence="1">
    <location>
        <begin position="37"/>
        <end position="231"/>
    </location>
</feature>
<gene>
    <name evidence="2" type="ORF">B7C42_06108</name>
</gene>
<dbReference type="AlphaFoldDB" id="A0A231GYT4"/>
<protein>
    <recommendedName>
        <fullName evidence="4">Porin MspA</fullName>
    </recommendedName>
</protein>
<keyword evidence="1" id="KW-0732">Signal</keyword>
<proteinExistence type="predicted"/>
<evidence type="ECO:0008006" key="4">
    <source>
        <dbReference type="Google" id="ProtNLM"/>
    </source>
</evidence>
<dbReference type="RefSeq" id="WP_039780815.1">
    <property type="nucleotide sequence ID" value="NZ_JAAXOR010000004.1"/>
</dbReference>
<keyword evidence="3" id="KW-1185">Reference proteome</keyword>
<dbReference type="Pfam" id="PF09203">
    <property type="entry name" value="MspA"/>
    <property type="match status" value="1"/>
</dbReference>
<evidence type="ECO:0000313" key="3">
    <source>
        <dbReference type="Proteomes" id="UP000215506"/>
    </source>
</evidence>
<reference evidence="2 3" key="1">
    <citation type="submission" date="2017-07" db="EMBL/GenBank/DDBJ databases">
        <title>First draft Genome Sequence of Nocardia cerradoensis isolated from human infection.</title>
        <authorList>
            <person name="Carrasco G."/>
        </authorList>
    </citation>
    <scope>NUCLEOTIDE SEQUENCE [LARGE SCALE GENOMIC DNA]</scope>
    <source>
        <strain evidence="2 3">CNM20130759</strain>
    </source>
</reference>
<evidence type="ECO:0000256" key="1">
    <source>
        <dbReference type="SAM" id="SignalP"/>
    </source>
</evidence>
<dbReference type="Gene3D" id="2.60.40.1650">
    <property type="entry name" value="Porin MspA (Ig-like beta-sandwich domain)"/>
    <property type="match status" value="1"/>
</dbReference>
<feature type="signal peptide" evidence="1">
    <location>
        <begin position="1"/>
        <end position="36"/>
    </location>
</feature>
<comment type="caution">
    <text evidence="2">The sequence shown here is derived from an EMBL/GenBank/DDBJ whole genome shotgun (WGS) entry which is preliminary data.</text>
</comment>
<dbReference type="Proteomes" id="UP000215506">
    <property type="component" value="Unassembled WGS sequence"/>
</dbReference>
<organism evidence="2 3">
    <name type="scientific">Nocardia cerradoensis</name>
    <dbReference type="NCBI Taxonomy" id="85688"/>
    <lineage>
        <taxon>Bacteria</taxon>
        <taxon>Bacillati</taxon>
        <taxon>Actinomycetota</taxon>
        <taxon>Actinomycetes</taxon>
        <taxon>Mycobacteriales</taxon>
        <taxon>Nocardiaceae</taxon>
        <taxon>Nocardia</taxon>
    </lineage>
</organism>